<dbReference type="Gene3D" id="3.55.50.30">
    <property type="match status" value="1"/>
</dbReference>
<dbReference type="Gene3D" id="2.60.120.1440">
    <property type="match status" value="1"/>
</dbReference>
<dbReference type="Pfam" id="PF04773">
    <property type="entry name" value="FecR"/>
    <property type="match status" value="1"/>
</dbReference>
<dbReference type="RefSeq" id="WP_260043287.1">
    <property type="nucleotide sequence ID" value="NZ_JANZXA010000001.1"/>
</dbReference>
<evidence type="ECO:0000313" key="3">
    <source>
        <dbReference type="Proteomes" id="UP001165583"/>
    </source>
</evidence>
<sequence length="329" mass="35260">MKRADDQIMAEAARWHIASEDDAMDWDAFTLWLEADPSHRAAYDEVALADSVLQEYRADLDEVTREASVEATADAAAADVSADVPDNVVRPVFGKRLRWAGMAIAASLVAVLAIPQLVSPAPEVYETATSARRIALDDGSSIMLAPRSRLTVEGRDQDRMALSGGAMFDIRHDPDRPLTIAAGNLRISDIGTRFDVQAQDRRVRVAVVEGKVEVSSESLAAPVHLAAGKGLSFDGTAGKAMVASVRAEDVGAWQKGRLSYDNAPLALVVADLHRYAGVQVEVPEALRDRRFSGTLVVGDGDAALRDLAQVMGLRLGGRAGTWHLEQPAG</sequence>
<dbReference type="Proteomes" id="UP001165583">
    <property type="component" value="Unassembled WGS sequence"/>
</dbReference>
<dbReference type="PANTHER" id="PTHR30273">
    <property type="entry name" value="PERIPLASMIC SIGNAL SENSOR AND SIGMA FACTOR ACTIVATOR FECR-RELATED"/>
    <property type="match status" value="1"/>
</dbReference>
<dbReference type="InterPro" id="IPR006860">
    <property type="entry name" value="FecR"/>
</dbReference>
<comment type="caution">
    <text evidence="2">The sequence shown here is derived from an EMBL/GenBank/DDBJ whole genome shotgun (WGS) entry which is preliminary data.</text>
</comment>
<keyword evidence="3" id="KW-1185">Reference proteome</keyword>
<feature type="domain" description="FecR protein" evidence="1">
    <location>
        <begin position="124"/>
        <end position="213"/>
    </location>
</feature>
<dbReference type="EMBL" id="JANZXA010000001">
    <property type="protein sequence ID" value="MCT2398195.1"/>
    <property type="molecule type" value="Genomic_DNA"/>
</dbReference>
<evidence type="ECO:0000259" key="1">
    <source>
        <dbReference type="Pfam" id="PF04773"/>
    </source>
</evidence>
<gene>
    <name evidence="2" type="ORF">NZK81_01400</name>
</gene>
<evidence type="ECO:0000313" key="2">
    <source>
        <dbReference type="EMBL" id="MCT2398195.1"/>
    </source>
</evidence>
<dbReference type="PIRSF" id="PIRSF018266">
    <property type="entry name" value="FecR"/>
    <property type="match status" value="1"/>
</dbReference>
<accession>A0ABT2I073</accession>
<dbReference type="InterPro" id="IPR012373">
    <property type="entry name" value="Ferrdict_sens_TM"/>
</dbReference>
<organism evidence="2 3">
    <name type="scientific">Novosphingobium mangrovi</name>
    <name type="common">ex Huang et al. 2023</name>
    <dbReference type="NCBI Taxonomy" id="2976432"/>
    <lineage>
        <taxon>Bacteria</taxon>
        <taxon>Pseudomonadati</taxon>
        <taxon>Pseudomonadota</taxon>
        <taxon>Alphaproteobacteria</taxon>
        <taxon>Sphingomonadales</taxon>
        <taxon>Sphingomonadaceae</taxon>
        <taxon>Novosphingobium</taxon>
    </lineage>
</organism>
<dbReference type="PANTHER" id="PTHR30273:SF2">
    <property type="entry name" value="PROTEIN FECR"/>
    <property type="match status" value="1"/>
</dbReference>
<reference evidence="2" key="1">
    <citation type="submission" date="2022-09" db="EMBL/GenBank/DDBJ databases">
        <title>Novosphingobium sp. Nov., a polycyclic aromatic hydrocarbon-degrading bacterium isolated form mangrove sediments in HongKong.</title>
        <authorList>
            <person name="Hu Z."/>
        </authorList>
    </citation>
    <scope>NUCLEOTIDE SEQUENCE</scope>
    <source>
        <strain evidence="2">HK4-1</strain>
    </source>
</reference>
<proteinExistence type="predicted"/>
<name>A0ABT2I073_9SPHN</name>
<protein>
    <submittedName>
        <fullName evidence="2">FecR domain-containing protein</fullName>
    </submittedName>
</protein>